<keyword evidence="3" id="KW-1185">Reference proteome</keyword>
<protein>
    <recommendedName>
        <fullName evidence="1">PRISE-like Rossmann-fold domain-containing protein</fullName>
    </recommendedName>
</protein>
<dbReference type="EMBL" id="CAMGYJ010000009">
    <property type="protein sequence ID" value="CAI0540665.1"/>
    <property type="molecule type" value="Genomic_DNA"/>
</dbReference>
<dbReference type="SUPFAM" id="SSF51735">
    <property type="entry name" value="NAD(P)-binding Rossmann-fold domains"/>
    <property type="match status" value="1"/>
</dbReference>
<proteinExistence type="predicted"/>
<evidence type="ECO:0000259" key="1">
    <source>
        <dbReference type="Pfam" id="PF22917"/>
    </source>
</evidence>
<feature type="domain" description="PRISE-like Rossmann-fold" evidence="1">
    <location>
        <begin position="83"/>
        <end position="326"/>
    </location>
</feature>
<dbReference type="PANTHER" id="PTHR32487:SF12">
    <property type="entry name" value="3-OXO-DELTA(4,5)-STEROID 5-BETA-REDUCTASE"/>
    <property type="match status" value="1"/>
</dbReference>
<dbReference type="PANTHER" id="PTHR32487">
    <property type="entry name" value="3-OXO-DELTA(4,5)-STEROID 5-BETA-REDUCTASE"/>
    <property type="match status" value="1"/>
</dbReference>
<comment type="caution">
    <text evidence="2">The sequence shown here is derived from an EMBL/GenBank/DDBJ whole genome shotgun (WGS) entry which is preliminary data.</text>
</comment>
<sequence>MASSGRAQNQEASATKNVAIIFGVTGLVGREIARKLISTTNPKWKVYGVAREPDRVPLQSPDYHFIPCDLLNPLEARTKLSLIPDPTHLFWVTWAAQHPLDSQQCCDQNRAMMVNALDPLLHCSAGTLKHVSLQTGLKHYVSLREIANSKGIVGQRYDEGCPRVEEGFNFYYALEDLLKERLQGGRVAWSVLRPGLVTGNSSRSMYNLIGSLCVYGTICRRLNLPFVFGGTRDCWEEEYMDGSDAGLVAEHHIWAATEERVRSTDGQALNSVNGPGFAWREIWPVIGEKMGVAVPEEALAAEGFRFGAAMEGMEEIWGGIVAEEGLVETEIGDLANWEFLDVLFRFPIKLLGSREKSDRLGFTARREMAESVSFWIDAMREEMLIPREN</sequence>
<dbReference type="Pfam" id="PF22917">
    <property type="entry name" value="PRISE"/>
    <property type="match status" value="1"/>
</dbReference>
<dbReference type="GO" id="GO:0006629">
    <property type="term" value="P:lipid metabolic process"/>
    <property type="evidence" value="ECO:0007669"/>
    <property type="project" value="UniProtKB-ARBA"/>
</dbReference>
<reference evidence="2" key="1">
    <citation type="submission" date="2022-08" db="EMBL/GenBank/DDBJ databases">
        <authorList>
            <person name="Gutierrez-Valencia J."/>
        </authorList>
    </citation>
    <scope>NUCLEOTIDE SEQUENCE</scope>
</reference>
<accession>A0AAV0Q6Y2</accession>
<organism evidence="2 3">
    <name type="scientific">Linum tenue</name>
    <dbReference type="NCBI Taxonomy" id="586396"/>
    <lineage>
        <taxon>Eukaryota</taxon>
        <taxon>Viridiplantae</taxon>
        <taxon>Streptophyta</taxon>
        <taxon>Embryophyta</taxon>
        <taxon>Tracheophyta</taxon>
        <taxon>Spermatophyta</taxon>
        <taxon>Magnoliopsida</taxon>
        <taxon>eudicotyledons</taxon>
        <taxon>Gunneridae</taxon>
        <taxon>Pentapetalae</taxon>
        <taxon>rosids</taxon>
        <taxon>fabids</taxon>
        <taxon>Malpighiales</taxon>
        <taxon>Linaceae</taxon>
        <taxon>Linum</taxon>
    </lineage>
</organism>
<dbReference type="Gene3D" id="3.40.50.720">
    <property type="entry name" value="NAD(P)-binding Rossmann-like Domain"/>
    <property type="match status" value="1"/>
</dbReference>
<dbReference type="InterPro" id="IPR036291">
    <property type="entry name" value="NAD(P)-bd_dom_sf"/>
</dbReference>
<dbReference type="AlphaFoldDB" id="A0AAV0Q6Y2"/>
<evidence type="ECO:0000313" key="2">
    <source>
        <dbReference type="EMBL" id="CAI0540665.1"/>
    </source>
</evidence>
<gene>
    <name evidence="2" type="ORF">LITE_LOCUS41792</name>
</gene>
<name>A0AAV0Q6Y2_9ROSI</name>
<evidence type="ECO:0000313" key="3">
    <source>
        <dbReference type="Proteomes" id="UP001154282"/>
    </source>
</evidence>
<dbReference type="CDD" id="cd08948">
    <property type="entry name" value="5beta-POR_like_SDR_a"/>
    <property type="match status" value="1"/>
</dbReference>
<dbReference type="Proteomes" id="UP001154282">
    <property type="component" value="Unassembled WGS sequence"/>
</dbReference>
<dbReference type="GO" id="GO:0016627">
    <property type="term" value="F:oxidoreductase activity, acting on the CH-CH group of donors"/>
    <property type="evidence" value="ECO:0007669"/>
    <property type="project" value="UniProtKB-ARBA"/>
</dbReference>
<dbReference type="InterPro" id="IPR055222">
    <property type="entry name" value="PRISE-like_Rossmann-fold"/>
</dbReference>